<dbReference type="AlphaFoldDB" id="A0A9W9FK69"/>
<feature type="region of interest" description="Disordered" evidence="1">
    <location>
        <begin position="34"/>
        <end position="65"/>
    </location>
</feature>
<dbReference type="GeneID" id="81393711"/>
<protein>
    <submittedName>
        <fullName evidence="2">Uncharacterized protein</fullName>
    </submittedName>
</protein>
<accession>A0A9W9FK69</accession>
<feature type="compositionally biased region" description="Basic and acidic residues" evidence="1">
    <location>
        <begin position="92"/>
        <end position="101"/>
    </location>
</feature>
<keyword evidence="3" id="KW-1185">Reference proteome</keyword>
<feature type="compositionally biased region" description="Basic and acidic residues" evidence="1">
    <location>
        <begin position="111"/>
        <end position="124"/>
    </location>
</feature>
<reference evidence="2" key="1">
    <citation type="submission" date="2022-11" db="EMBL/GenBank/DDBJ databases">
        <authorList>
            <person name="Petersen C."/>
        </authorList>
    </citation>
    <scope>NUCLEOTIDE SEQUENCE</scope>
    <source>
        <strain evidence="2">IBT 34128</strain>
    </source>
</reference>
<dbReference type="EMBL" id="JAPMSZ010000005">
    <property type="protein sequence ID" value="KAJ5101739.1"/>
    <property type="molecule type" value="Genomic_DNA"/>
</dbReference>
<dbReference type="RefSeq" id="XP_056512570.1">
    <property type="nucleotide sequence ID" value="XM_056654543.1"/>
</dbReference>
<organism evidence="2 3">
    <name type="scientific">Penicillium alfredii</name>
    <dbReference type="NCBI Taxonomy" id="1506179"/>
    <lineage>
        <taxon>Eukaryota</taxon>
        <taxon>Fungi</taxon>
        <taxon>Dikarya</taxon>
        <taxon>Ascomycota</taxon>
        <taxon>Pezizomycotina</taxon>
        <taxon>Eurotiomycetes</taxon>
        <taxon>Eurotiomycetidae</taxon>
        <taxon>Eurotiales</taxon>
        <taxon>Aspergillaceae</taxon>
        <taxon>Penicillium</taxon>
    </lineage>
</organism>
<evidence type="ECO:0000256" key="1">
    <source>
        <dbReference type="SAM" id="MobiDB-lite"/>
    </source>
</evidence>
<gene>
    <name evidence="2" type="ORF">NUU61_003961</name>
</gene>
<reference evidence="2" key="2">
    <citation type="journal article" date="2023" name="IMA Fungus">
        <title>Comparative genomic study of the Penicillium genus elucidates a diverse pangenome and 15 lateral gene transfer events.</title>
        <authorList>
            <person name="Petersen C."/>
            <person name="Sorensen T."/>
            <person name="Nielsen M.R."/>
            <person name="Sondergaard T.E."/>
            <person name="Sorensen J.L."/>
            <person name="Fitzpatrick D.A."/>
            <person name="Frisvad J.C."/>
            <person name="Nielsen K.L."/>
        </authorList>
    </citation>
    <scope>NUCLEOTIDE SEQUENCE</scope>
    <source>
        <strain evidence="2">IBT 34128</strain>
    </source>
</reference>
<evidence type="ECO:0000313" key="2">
    <source>
        <dbReference type="EMBL" id="KAJ5101739.1"/>
    </source>
</evidence>
<sequence>MKFNTTLVLLGAAAISTAASILSTLFPFSSELLHESHQHAPSPDLQSSNLAPENPLRGLRIAGWSPMGMGRQAWPTRMQPYMSSECVGKFQETTDRTERELGPIPGPDDAEASHESGLKKVFQE</sequence>
<feature type="region of interest" description="Disordered" evidence="1">
    <location>
        <begin position="90"/>
        <end position="124"/>
    </location>
</feature>
<proteinExistence type="predicted"/>
<name>A0A9W9FK69_9EURO</name>
<comment type="caution">
    <text evidence="2">The sequence shown here is derived from an EMBL/GenBank/DDBJ whole genome shotgun (WGS) entry which is preliminary data.</text>
</comment>
<evidence type="ECO:0000313" key="3">
    <source>
        <dbReference type="Proteomes" id="UP001141434"/>
    </source>
</evidence>
<dbReference type="Proteomes" id="UP001141434">
    <property type="component" value="Unassembled WGS sequence"/>
</dbReference>